<dbReference type="OrthoDB" id="9812065at2"/>
<gene>
    <name evidence="3" type="ORF">LUCI_0532</name>
</gene>
<dbReference type="CDD" id="cd10917">
    <property type="entry name" value="CE4_NodB_like_6s_7s"/>
    <property type="match status" value="1"/>
</dbReference>
<keyword evidence="1" id="KW-0732">Signal</keyword>
<dbReference type="Pfam" id="PF01522">
    <property type="entry name" value="Polysacc_deac_1"/>
    <property type="match status" value="1"/>
</dbReference>
<evidence type="ECO:0000256" key="1">
    <source>
        <dbReference type="SAM" id="SignalP"/>
    </source>
</evidence>
<feature type="signal peptide" evidence="1">
    <location>
        <begin position="1"/>
        <end position="24"/>
    </location>
</feature>
<dbReference type="Proteomes" id="UP000277811">
    <property type="component" value="Unassembled WGS sequence"/>
</dbReference>
<dbReference type="PANTHER" id="PTHR10587">
    <property type="entry name" value="GLYCOSYL TRANSFERASE-RELATED"/>
    <property type="match status" value="1"/>
</dbReference>
<evidence type="ECO:0000313" key="4">
    <source>
        <dbReference type="Proteomes" id="UP000277811"/>
    </source>
</evidence>
<proteinExistence type="predicted"/>
<dbReference type="InterPro" id="IPR011330">
    <property type="entry name" value="Glyco_hydro/deAcase_b/a-brl"/>
</dbReference>
<dbReference type="PROSITE" id="PS51677">
    <property type="entry name" value="NODB"/>
    <property type="match status" value="1"/>
</dbReference>
<dbReference type="InterPro" id="IPR050248">
    <property type="entry name" value="Polysacc_deacetylase_ArnD"/>
</dbReference>
<name>A0A498R2E8_9FIRM</name>
<dbReference type="SUPFAM" id="SSF88713">
    <property type="entry name" value="Glycoside hydrolase/deacetylase"/>
    <property type="match status" value="1"/>
</dbReference>
<dbReference type="InterPro" id="IPR002509">
    <property type="entry name" value="NODB_dom"/>
</dbReference>
<sequence>MEITIHRWCVRGFACLMVIFFASAVQDTVWNHDKPISRVPTTQKVVALTVDDGPHYKTTPVLLQILRKKKVHVTFFVLGSNAALHPEILAQAVADGHEIANHAYSHVILTKMSRNQYEEEMDKAEKAIVAVAPKPRLFRPPGGAYNDGILEAARARGYTTVLWSIDPRDWRRPSVDAVVKTVMDQVKPGSIILLHDGQYPLPTPQAVSIIIDRLREQGYTLVTVSELLSHYEESR</sequence>
<dbReference type="RefSeq" id="WP_122626326.1">
    <property type="nucleotide sequence ID" value="NZ_UPPP01000054.1"/>
</dbReference>
<evidence type="ECO:0000313" key="3">
    <source>
        <dbReference type="EMBL" id="VBB05325.1"/>
    </source>
</evidence>
<evidence type="ECO:0000259" key="2">
    <source>
        <dbReference type="PROSITE" id="PS51677"/>
    </source>
</evidence>
<protein>
    <submittedName>
        <fullName evidence="3">Polysaccharide deacetylase</fullName>
    </submittedName>
</protein>
<feature type="domain" description="NodB homology" evidence="2">
    <location>
        <begin position="44"/>
        <end position="222"/>
    </location>
</feature>
<accession>A0A498R2E8</accession>
<reference evidence="3 4" key="1">
    <citation type="submission" date="2018-06" db="EMBL/GenBank/DDBJ databases">
        <authorList>
            <person name="Strepis N."/>
        </authorList>
    </citation>
    <scope>NUCLEOTIDE SEQUENCE [LARGE SCALE GENOMIC DNA]</scope>
    <source>
        <strain evidence="3">LUCI</strain>
    </source>
</reference>
<dbReference type="GO" id="GO:0016810">
    <property type="term" value="F:hydrolase activity, acting on carbon-nitrogen (but not peptide) bonds"/>
    <property type="evidence" value="ECO:0007669"/>
    <property type="project" value="InterPro"/>
</dbReference>
<feature type="chain" id="PRO_5038838988" evidence="1">
    <location>
        <begin position="25"/>
        <end position="235"/>
    </location>
</feature>
<organism evidence="3 4">
    <name type="scientific">Lucifera butyrica</name>
    <dbReference type="NCBI Taxonomy" id="1351585"/>
    <lineage>
        <taxon>Bacteria</taxon>
        <taxon>Bacillati</taxon>
        <taxon>Bacillota</taxon>
        <taxon>Negativicutes</taxon>
        <taxon>Veillonellales</taxon>
        <taxon>Veillonellaceae</taxon>
        <taxon>Lucifera</taxon>
    </lineage>
</organism>
<dbReference type="EMBL" id="UPPP01000054">
    <property type="protein sequence ID" value="VBB05325.1"/>
    <property type="molecule type" value="Genomic_DNA"/>
</dbReference>
<dbReference type="AlphaFoldDB" id="A0A498R2E8"/>
<keyword evidence="4" id="KW-1185">Reference proteome</keyword>
<dbReference type="GO" id="GO:0005975">
    <property type="term" value="P:carbohydrate metabolic process"/>
    <property type="evidence" value="ECO:0007669"/>
    <property type="project" value="InterPro"/>
</dbReference>
<dbReference type="Gene3D" id="3.20.20.370">
    <property type="entry name" value="Glycoside hydrolase/deacetylase"/>
    <property type="match status" value="1"/>
</dbReference>